<dbReference type="PRINTS" id="PR00315">
    <property type="entry name" value="ELONGATNFCT"/>
</dbReference>
<feature type="domain" description="Tr-type G" evidence="13">
    <location>
        <begin position="5"/>
        <end position="186"/>
    </location>
</feature>
<dbReference type="NCBIfam" id="TIGR01393">
    <property type="entry name" value="lepA"/>
    <property type="match status" value="1"/>
</dbReference>
<dbReference type="FunFam" id="3.30.70.240:FF:000007">
    <property type="entry name" value="Translation factor GUF1, mitochondrial"/>
    <property type="match status" value="1"/>
</dbReference>
<dbReference type="InterPro" id="IPR004161">
    <property type="entry name" value="EFTu-like_2"/>
</dbReference>
<keyword evidence="2 12" id="KW-1003">Cell membrane</keyword>
<dbReference type="GO" id="GO:0005525">
    <property type="term" value="F:GTP binding"/>
    <property type="evidence" value="ECO:0007669"/>
    <property type="project" value="UniProtKB-UniRule"/>
</dbReference>
<organism evidence="14 15">
    <name type="scientific">candidate division WWE3 bacterium CG_4_9_14_3_um_filter_43_9</name>
    <dbReference type="NCBI Taxonomy" id="1975082"/>
    <lineage>
        <taxon>Bacteria</taxon>
        <taxon>Katanobacteria</taxon>
    </lineage>
</organism>
<dbReference type="Proteomes" id="UP000230538">
    <property type="component" value="Unassembled WGS sequence"/>
</dbReference>
<evidence type="ECO:0000256" key="8">
    <source>
        <dbReference type="ARBA" id="ARBA00050293"/>
    </source>
</evidence>
<dbReference type="Gene3D" id="3.30.70.870">
    <property type="entry name" value="Elongation Factor G (Translational Gtpase), domain 3"/>
    <property type="match status" value="1"/>
</dbReference>
<evidence type="ECO:0000313" key="14">
    <source>
        <dbReference type="EMBL" id="PJA37797.1"/>
    </source>
</evidence>
<comment type="similarity">
    <text evidence="1 12">Belongs to the TRAFAC class translation factor GTPase superfamily. Classic translation factor GTPase family. LepA subfamily.</text>
</comment>
<protein>
    <recommendedName>
        <fullName evidence="11 12">Elongation factor 4</fullName>
        <shortName evidence="12">EF-4</shortName>
        <ecNumber evidence="11 12">3.6.5.n1</ecNumber>
    </recommendedName>
    <alternativeName>
        <fullName evidence="12">Ribosomal back-translocase LepA</fullName>
    </alternativeName>
</protein>
<dbReference type="GO" id="GO:0043022">
    <property type="term" value="F:ribosome binding"/>
    <property type="evidence" value="ECO:0007669"/>
    <property type="project" value="UniProtKB-UniRule"/>
</dbReference>
<keyword evidence="7 12" id="KW-0472">Membrane</keyword>
<dbReference type="Pfam" id="PF03144">
    <property type="entry name" value="GTP_EFTU_D2"/>
    <property type="match status" value="1"/>
</dbReference>
<reference evidence="15" key="1">
    <citation type="submission" date="2017-09" db="EMBL/GenBank/DDBJ databases">
        <title>Depth-based differentiation of microbial function through sediment-hosted aquifers and enrichment of novel symbionts in the deep terrestrial subsurface.</title>
        <authorList>
            <person name="Probst A.J."/>
            <person name="Ladd B."/>
            <person name="Jarett J.K."/>
            <person name="Geller-Mcgrath D.E."/>
            <person name="Sieber C.M.K."/>
            <person name="Emerson J.B."/>
            <person name="Anantharaman K."/>
            <person name="Thomas B.C."/>
            <person name="Malmstrom R."/>
            <person name="Stieglmeier M."/>
            <person name="Klingl A."/>
            <person name="Woyke T."/>
            <person name="Ryan C.M."/>
            <person name="Banfield J.F."/>
        </authorList>
    </citation>
    <scope>NUCLEOTIDE SEQUENCE [LARGE SCALE GENOMIC DNA]</scope>
</reference>
<dbReference type="GO" id="GO:0005886">
    <property type="term" value="C:plasma membrane"/>
    <property type="evidence" value="ECO:0007669"/>
    <property type="project" value="UniProtKB-SubCell"/>
</dbReference>
<dbReference type="InterPro" id="IPR006297">
    <property type="entry name" value="EF-4"/>
</dbReference>
<dbReference type="SUPFAM" id="SSF52540">
    <property type="entry name" value="P-loop containing nucleoside triphosphate hydrolases"/>
    <property type="match status" value="1"/>
</dbReference>
<dbReference type="FunFam" id="3.30.70.2570:FF:000001">
    <property type="entry name" value="Translation factor GUF1, mitochondrial"/>
    <property type="match status" value="1"/>
</dbReference>
<feature type="binding site" evidence="12">
    <location>
        <begin position="17"/>
        <end position="22"/>
    </location>
    <ligand>
        <name>GTP</name>
        <dbReference type="ChEBI" id="CHEBI:37565"/>
    </ligand>
</feature>
<dbReference type="CDD" id="cd03699">
    <property type="entry name" value="EF4_II"/>
    <property type="match status" value="1"/>
</dbReference>
<comment type="subcellular location">
    <subcellularLocation>
        <location evidence="12">Cell membrane</location>
        <topology evidence="12">Peripheral membrane protein</topology>
        <orientation evidence="12">Cytoplasmic side</orientation>
    </subcellularLocation>
</comment>
<keyword evidence="6 12" id="KW-0342">GTP-binding</keyword>
<evidence type="ECO:0000256" key="7">
    <source>
        <dbReference type="ARBA" id="ARBA00023136"/>
    </source>
</evidence>
<dbReference type="PANTHER" id="PTHR43512">
    <property type="entry name" value="TRANSLATION FACTOR GUF1-RELATED"/>
    <property type="match status" value="1"/>
</dbReference>
<dbReference type="Gene3D" id="3.30.70.240">
    <property type="match status" value="1"/>
</dbReference>
<dbReference type="Gene3D" id="2.40.30.10">
    <property type="entry name" value="Translation factors"/>
    <property type="match status" value="1"/>
</dbReference>
<evidence type="ECO:0000256" key="1">
    <source>
        <dbReference type="ARBA" id="ARBA00005454"/>
    </source>
</evidence>
<dbReference type="Gene3D" id="3.40.50.300">
    <property type="entry name" value="P-loop containing nucleotide triphosphate hydrolases"/>
    <property type="match status" value="1"/>
</dbReference>
<evidence type="ECO:0000256" key="4">
    <source>
        <dbReference type="ARBA" id="ARBA00022801"/>
    </source>
</evidence>
<dbReference type="InterPro" id="IPR005225">
    <property type="entry name" value="Small_GTP-bd"/>
</dbReference>
<dbReference type="CDD" id="cd03709">
    <property type="entry name" value="lepA_C"/>
    <property type="match status" value="1"/>
</dbReference>
<evidence type="ECO:0000256" key="11">
    <source>
        <dbReference type="ARBA" id="ARBA00066744"/>
    </source>
</evidence>
<sequence>MPDSQNIRNFAIIAHIDHGKSTLADRLLEATHTIPPQAMRSQVLDNMELERERGITIKLKAVRMKYIFEEKEYELNLIDTPGHVDFAYEVSRSLAACEGVILVVDATQGIQAQTLSNYYLAAGQHLKIIPVINKIDLKNAQIEEVKKDLVVSLKFKSEEIILASAKEGIGIDEILQAIILRIPPPAGESGSPLRALIFDSSYDLHKGVVAYVRIFDGQVAAGESIFLLGSQAQTEVLEVGIFVPQMQACDSLGSGEVGYLATGLKEVAWSRVGDTVATLPQAKPLHGYQSLKPMVFLGIYPLQGDDFPLLKKALAKLKLNDASLDFAPESSQALGNGFRCGFLGLLHAEIVRERLAREYGLKLITTAPNVEYRVFLRDGSQISIQTPVEFPDPATILKVQEPWMIAEIFTPQEYIGSIMQLCEGKRTLFKNLEYLGSQVRLSYEIPLAELIIDFYDKLKSVSQGYASLDYNFLDFRDTEVVKLEILIAEEKVNALTQIVISQKAPAIGRVVVKKLKEVLPRRQFKVALQAAVGGKIIAREDIPAFRRDVLAKMSGGDYTRKRKLLEKQKKGKIRMRLIGKVDLPQEAFLAVLERE</sequence>
<dbReference type="Pfam" id="PF00679">
    <property type="entry name" value="EFG_C"/>
    <property type="match status" value="1"/>
</dbReference>
<dbReference type="InterPro" id="IPR013842">
    <property type="entry name" value="LepA_CTD"/>
</dbReference>
<evidence type="ECO:0000256" key="10">
    <source>
        <dbReference type="ARBA" id="ARBA00061052"/>
    </source>
</evidence>
<dbReference type="EMBL" id="PFXB01000056">
    <property type="protein sequence ID" value="PJA37797.1"/>
    <property type="molecule type" value="Genomic_DNA"/>
</dbReference>
<dbReference type="SUPFAM" id="SSF54980">
    <property type="entry name" value="EF-G C-terminal domain-like"/>
    <property type="match status" value="2"/>
</dbReference>
<dbReference type="InterPro" id="IPR000640">
    <property type="entry name" value="EFG_V-like"/>
</dbReference>
<evidence type="ECO:0000256" key="9">
    <source>
        <dbReference type="ARBA" id="ARBA00057626"/>
    </source>
</evidence>
<comment type="caution">
    <text evidence="14">The sequence shown here is derived from an EMBL/GenBank/DDBJ whole genome shotgun (WGS) entry which is preliminary data.</text>
</comment>
<dbReference type="Pfam" id="PF00009">
    <property type="entry name" value="GTP_EFTU"/>
    <property type="match status" value="1"/>
</dbReference>
<dbReference type="InterPro" id="IPR027417">
    <property type="entry name" value="P-loop_NTPase"/>
</dbReference>
<dbReference type="CDD" id="cd01890">
    <property type="entry name" value="LepA"/>
    <property type="match status" value="1"/>
</dbReference>
<dbReference type="FunFam" id="3.30.70.870:FF:000004">
    <property type="entry name" value="Translation factor GUF1, mitochondrial"/>
    <property type="match status" value="1"/>
</dbReference>
<dbReference type="AlphaFoldDB" id="A0A2M7WXN0"/>
<comment type="catalytic activity">
    <reaction evidence="8 12">
        <text>GTP + H2O = GDP + phosphate + H(+)</text>
        <dbReference type="Rhea" id="RHEA:19669"/>
        <dbReference type="ChEBI" id="CHEBI:15377"/>
        <dbReference type="ChEBI" id="CHEBI:15378"/>
        <dbReference type="ChEBI" id="CHEBI:37565"/>
        <dbReference type="ChEBI" id="CHEBI:43474"/>
        <dbReference type="ChEBI" id="CHEBI:58189"/>
        <dbReference type="EC" id="3.6.5.n1"/>
    </reaction>
</comment>
<dbReference type="GO" id="GO:0003746">
    <property type="term" value="F:translation elongation factor activity"/>
    <property type="evidence" value="ECO:0007669"/>
    <property type="project" value="UniProtKB-UniRule"/>
</dbReference>
<keyword evidence="3 12" id="KW-0547">Nucleotide-binding</keyword>
<dbReference type="GO" id="GO:0045727">
    <property type="term" value="P:positive regulation of translation"/>
    <property type="evidence" value="ECO:0007669"/>
    <property type="project" value="UniProtKB-UniRule"/>
</dbReference>
<evidence type="ECO:0000256" key="12">
    <source>
        <dbReference type="HAMAP-Rule" id="MF_00071"/>
    </source>
</evidence>
<proteinExistence type="inferred from homology"/>
<name>A0A2M7WXN0_UNCKA</name>
<evidence type="ECO:0000256" key="3">
    <source>
        <dbReference type="ARBA" id="ARBA00022741"/>
    </source>
</evidence>
<dbReference type="EC" id="3.6.5.n1" evidence="11 12"/>
<accession>A0A2M7WXN0</accession>
<dbReference type="InterPro" id="IPR038363">
    <property type="entry name" value="LepA_C_sf"/>
</dbReference>
<evidence type="ECO:0000259" key="13">
    <source>
        <dbReference type="PROSITE" id="PS51722"/>
    </source>
</evidence>
<evidence type="ECO:0000256" key="2">
    <source>
        <dbReference type="ARBA" id="ARBA00022475"/>
    </source>
</evidence>
<dbReference type="InterPro" id="IPR035647">
    <property type="entry name" value="EFG_III/V"/>
</dbReference>
<dbReference type="PROSITE" id="PS51722">
    <property type="entry name" value="G_TR_2"/>
    <property type="match status" value="1"/>
</dbReference>
<dbReference type="Pfam" id="PF06421">
    <property type="entry name" value="LepA_C"/>
    <property type="match status" value="1"/>
</dbReference>
<dbReference type="PROSITE" id="PS00301">
    <property type="entry name" value="G_TR_1"/>
    <property type="match status" value="1"/>
</dbReference>
<keyword evidence="5 12" id="KW-0648">Protein biosynthesis</keyword>
<keyword evidence="4 12" id="KW-0378">Hydrolase</keyword>
<dbReference type="FunFam" id="3.40.50.300:FF:000078">
    <property type="entry name" value="Elongation factor 4"/>
    <property type="match status" value="1"/>
</dbReference>
<comment type="similarity">
    <text evidence="10">Belongs to the GTP-binding elongation factor family. LepA subfamily.</text>
</comment>
<comment type="function">
    <text evidence="9 12">Required for accurate and efficient protein synthesis under certain stress conditions. May act as a fidelity factor of the translation reaction, by catalyzing a one-codon backward translocation of tRNAs on improperly translocated ribosomes. Back-translocation proceeds from a post-translocation (POST) complex to a pre-translocation (PRE) complex, thus giving elongation factor G a second chance to translocate the tRNAs correctly. Binds to ribosomes in a GTP-dependent manner.</text>
</comment>
<dbReference type="FunFam" id="2.40.30.10:FF:000015">
    <property type="entry name" value="Translation factor GUF1, mitochondrial"/>
    <property type="match status" value="1"/>
</dbReference>
<dbReference type="HAMAP" id="MF_00071">
    <property type="entry name" value="LepA"/>
    <property type="match status" value="1"/>
</dbReference>
<evidence type="ECO:0000313" key="15">
    <source>
        <dbReference type="Proteomes" id="UP000230538"/>
    </source>
</evidence>
<dbReference type="InterPro" id="IPR000795">
    <property type="entry name" value="T_Tr_GTP-bd_dom"/>
</dbReference>
<dbReference type="GO" id="GO:0003924">
    <property type="term" value="F:GTPase activity"/>
    <property type="evidence" value="ECO:0007669"/>
    <property type="project" value="UniProtKB-UniRule"/>
</dbReference>
<keyword evidence="14" id="KW-0251">Elongation factor</keyword>
<evidence type="ECO:0000256" key="6">
    <source>
        <dbReference type="ARBA" id="ARBA00023134"/>
    </source>
</evidence>
<evidence type="ECO:0000256" key="5">
    <source>
        <dbReference type="ARBA" id="ARBA00022917"/>
    </source>
</evidence>
<dbReference type="InterPro" id="IPR031157">
    <property type="entry name" value="G_TR_CS"/>
</dbReference>
<dbReference type="PANTHER" id="PTHR43512:SF4">
    <property type="entry name" value="TRANSLATION FACTOR GUF1 HOMOLOG, CHLOROPLASTIC"/>
    <property type="match status" value="1"/>
</dbReference>
<gene>
    <name evidence="12" type="primary">lepA</name>
    <name evidence="14" type="ORF">CO181_02035</name>
</gene>
<feature type="binding site" evidence="12">
    <location>
        <begin position="133"/>
        <end position="136"/>
    </location>
    <ligand>
        <name>GTP</name>
        <dbReference type="ChEBI" id="CHEBI:37565"/>
    </ligand>
</feature>
<dbReference type="Gene3D" id="3.30.70.2570">
    <property type="entry name" value="Elongation factor 4, C-terminal domain"/>
    <property type="match status" value="1"/>
</dbReference>
<dbReference type="SMART" id="SM00838">
    <property type="entry name" value="EFG_C"/>
    <property type="match status" value="1"/>
</dbReference>
<dbReference type="InterPro" id="IPR035654">
    <property type="entry name" value="LepA_IV"/>
</dbReference>
<dbReference type="NCBIfam" id="TIGR00231">
    <property type="entry name" value="small_GTP"/>
    <property type="match status" value="1"/>
</dbReference>